<name>A0A7W9B7S6_9SPHN</name>
<reference evidence="3 4" key="1">
    <citation type="submission" date="2020-08" db="EMBL/GenBank/DDBJ databases">
        <title>Genomic Encyclopedia of Type Strains, Phase IV (KMG-IV): sequencing the most valuable type-strain genomes for metagenomic binning, comparative biology and taxonomic classification.</title>
        <authorList>
            <person name="Goeker M."/>
        </authorList>
    </citation>
    <scope>NUCLEOTIDE SEQUENCE [LARGE SCALE GENOMIC DNA]</scope>
    <source>
        <strain evidence="3 4">DSM 27163</strain>
    </source>
</reference>
<evidence type="ECO:0000313" key="4">
    <source>
        <dbReference type="Proteomes" id="UP000537161"/>
    </source>
</evidence>
<dbReference type="PROSITE" id="PS51257">
    <property type="entry name" value="PROKAR_LIPOPROTEIN"/>
    <property type="match status" value="1"/>
</dbReference>
<dbReference type="AlphaFoldDB" id="A0A7W9B7S6"/>
<feature type="domain" description="Deacetylase PdaC" evidence="2">
    <location>
        <begin position="61"/>
        <end position="151"/>
    </location>
</feature>
<dbReference type="InterPro" id="IPR025303">
    <property type="entry name" value="PdaC"/>
</dbReference>
<organism evidence="3 4">
    <name type="scientific">Sphingopyxis panaciterrulae</name>
    <dbReference type="NCBI Taxonomy" id="462372"/>
    <lineage>
        <taxon>Bacteria</taxon>
        <taxon>Pseudomonadati</taxon>
        <taxon>Pseudomonadota</taxon>
        <taxon>Alphaproteobacteria</taxon>
        <taxon>Sphingomonadales</taxon>
        <taxon>Sphingomonadaceae</taxon>
        <taxon>Sphingopyxis</taxon>
    </lineage>
</organism>
<feature type="chain" id="PRO_5030888098" description="Deacetylase PdaC domain-containing protein" evidence="1">
    <location>
        <begin position="27"/>
        <end position="277"/>
    </location>
</feature>
<evidence type="ECO:0000313" key="3">
    <source>
        <dbReference type="EMBL" id="MBB5707828.1"/>
    </source>
</evidence>
<dbReference type="EMBL" id="JACIJH010000012">
    <property type="protein sequence ID" value="MBB5707828.1"/>
    <property type="molecule type" value="Genomic_DNA"/>
</dbReference>
<proteinExistence type="predicted"/>
<gene>
    <name evidence="3" type="ORF">FHR21_003196</name>
</gene>
<dbReference type="RefSeq" id="WP_184100063.1">
    <property type="nucleotide sequence ID" value="NZ_JACIJH010000012.1"/>
</dbReference>
<dbReference type="Gene3D" id="3.30.565.40">
    <property type="entry name" value="Fervidobacterium nodosum Rt17-B1 like"/>
    <property type="match status" value="1"/>
</dbReference>
<protein>
    <recommendedName>
        <fullName evidence="2">Deacetylase PdaC domain-containing protein</fullName>
    </recommendedName>
</protein>
<sequence length="277" mass="29827">MTTMSRYRCAALLLSGALLVAGCSEKAETLAEKKAAASVPGAPPGGAADIAAKAATASKVEEKTDLIEFSYSYPVEAARIPGLAAWLDSDRAAQRGALVDAAERDKAAAEKNDFPYHAHSHLETWQRITDTPRFLSLSSEIATYMGGAHGMQSFDTLIWDRKEAKRLKPLDMFESAAAFDNAAKDDLCAAIERAKAARGVAWSRDPDSPFGQCPVPSAQTIWLGSSDGKYLDRLTIAIAPYEIGPYVEGSYKINLPMSAAIVHAAKPDYKRDFLPLN</sequence>
<evidence type="ECO:0000259" key="2">
    <source>
        <dbReference type="Pfam" id="PF13739"/>
    </source>
</evidence>
<dbReference type="Proteomes" id="UP000537161">
    <property type="component" value="Unassembled WGS sequence"/>
</dbReference>
<keyword evidence="4" id="KW-1185">Reference proteome</keyword>
<accession>A0A7W9B7S6</accession>
<keyword evidence="1" id="KW-0732">Signal</keyword>
<feature type="signal peptide" evidence="1">
    <location>
        <begin position="1"/>
        <end position="26"/>
    </location>
</feature>
<comment type="caution">
    <text evidence="3">The sequence shown here is derived from an EMBL/GenBank/DDBJ whole genome shotgun (WGS) entry which is preliminary data.</text>
</comment>
<evidence type="ECO:0000256" key="1">
    <source>
        <dbReference type="SAM" id="SignalP"/>
    </source>
</evidence>
<dbReference type="Pfam" id="PF13739">
    <property type="entry name" value="PdaC"/>
    <property type="match status" value="1"/>
</dbReference>